<evidence type="ECO:0000256" key="4">
    <source>
        <dbReference type="ARBA" id="ARBA00022692"/>
    </source>
</evidence>
<reference evidence="10 11" key="1">
    <citation type="submission" date="2017-07" db="EMBL/GenBank/DDBJ databases">
        <title>Genome Sequence of Arenibacter algicola Strain SMS7 Isolated from a culture of the Diatom Skeletonema marinoi.</title>
        <authorList>
            <person name="Topel M."/>
            <person name="Pinder M.I.M."/>
            <person name="Johansson O.N."/>
            <person name="Kourtchenko O."/>
            <person name="Godhe A."/>
            <person name="Clarke A.K."/>
        </authorList>
    </citation>
    <scope>NUCLEOTIDE SEQUENCE [LARGE SCALE GENOMIC DNA]</scope>
    <source>
        <strain evidence="10 11">SMS7</strain>
    </source>
</reference>
<dbReference type="SUPFAM" id="SSF49464">
    <property type="entry name" value="Carboxypeptidase regulatory domain-like"/>
    <property type="match status" value="1"/>
</dbReference>
<dbReference type="InterPro" id="IPR012910">
    <property type="entry name" value="Plug_dom"/>
</dbReference>
<keyword evidence="4 7" id="KW-0812">Transmembrane</keyword>
<comment type="subcellular location">
    <subcellularLocation>
        <location evidence="1 7">Cell outer membrane</location>
        <topology evidence="1 7">Multi-pass membrane protein</topology>
    </subcellularLocation>
</comment>
<organism evidence="10 11">
    <name type="scientific">Arenibacter algicola</name>
    <dbReference type="NCBI Taxonomy" id="616991"/>
    <lineage>
        <taxon>Bacteria</taxon>
        <taxon>Pseudomonadati</taxon>
        <taxon>Bacteroidota</taxon>
        <taxon>Flavobacteriia</taxon>
        <taxon>Flavobacteriales</taxon>
        <taxon>Flavobacteriaceae</taxon>
        <taxon>Arenibacter</taxon>
    </lineage>
</organism>
<comment type="similarity">
    <text evidence="7">Belongs to the TonB-dependent receptor family.</text>
</comment>
<dbReference type="Proteomes" id="UP000204551">
    <property type="component" value="Chromosome"/>
</dbReference>
<dbReference type="AlphaFoldDB" id="A0A221UWF0"/>
<dbReference type="InterPro" id="IPR008969">
    <property type="entry name" value="CarboxyPept-like_regulatory"/>
</dbReference>
<feature type="region of interest" description="Disordered" evidence="8">
    <location>
        <begin position="1"/>
        <end position="21"/>
    </location>
</feature>
<dbReference type="InterPro" id="IPR037066">
    <property type="entry name" value="Plug_dom_sf"/>
</dbReference>
<proteinExistence type="inferred from homology"/>
<evidence type="ECO:0000313" key="10">
    <source>
        <dbReference type="EMBL" id="ASO05498.1"/>
    </source>
</evidence>
<gene>
    <name evidence="10" type="ORF">AREALGSMS7_02040</name>
</gene>
<keyword evidence="5 7" id="KW-0472">Membrane</keyword>
<dbReference type="Pfam" id="PF13715">
    <property type="entry name" value="CarbopepD_reg_2"/>
    <property type="match status" value="1"/>
</dbReference>
<dbReference type="InterPro" id="IPR039426">
    <property type="entry name" value="TonB-dep_rcpt-like"/>
</dbReference>
<keyword evidence="2 7" id="KW-0813">Transport</keyword>
<dbReference type="eggNOG" id="COG4774">
    <property type="taxonomic scope" value="Bacteria"/>
</dbReference>
<dbReference type="Gene3D" id="2.40.170.20">
    <property type="entry name" value="TonB-dependent receptor, beta-barrel domain"/>
    <property type="match status" value="1"/>
</dbReference>
<dbReference type="GO" id="GO:0009279">
    <property type="term" value="C:cell outer membrane"/>
    <property type="evidence" value="ECO:0007669"/>
    <property type="project" value="UniProtKB-SubCell"/>
</dbReference>
<dbReference type="InterPro" id="IPR023997">
    <property type="entry name" value="TonB-dep_OMP_SusC/RagA_CS"/>
</dbReference>
<feature type="compositionally biased region" description="Polar residues" evidence="8">
    <location>
        <begin position="11"/>
        <end position="21"/>
    </location>
</feature>
<evidence type="ECO:0000256" key="8">
    <source>
        <dbReference type="SAM" id="MobiDB-lite"/>
    </source>
</evidence>
<evidence type="ECO:0000256" key="3">
    <source>
        <dbReference type="ARBA" id="ARBA00022452"/>
    </source>
</evidence>
<evidence type="ECO:0000256" key="7">
    <source>
        <dbReference type="PROSITE-ProRule" id="PRU01360"/>
    </source>
</evidence>
<dbReference type="eggNOG" id="COG1629">
    <property type="taxonomic scope" value="Bacteria"/>
</dbReference>
<dbReference type="InterPro" id="IPR036942">
    <property type="entry name" value="Beta-barrel_TonB_sf"/>
</dbReference>
<evidence type="ECO:0000256" key="1">
    <source>
        <dbReference type="ARBA" id="ARBA00004571"/>
    </source>
</evidence>
<keyword evidence="3 7" id="KW-1134">Transmembrane beta strand</keyword>
<accession>A0A221UWF0</accession>
<dbReference type="KEGG" id="aalg:AREALGSMS7_02040"/>
<name>A0A221UWF0_9FLAO</name>
<sequence>MKHLKKPWTGNGPTTKSVQNKKTTKSPSLVFTFILLLTFGLTFAQQKEITGTISDGSGQPLPGANVLVKGTSTGTQSDFDGNYIIMASTGDVLIFSYLGFTSQSITVGDQSTINAVLQEDAALLDEVVVTGYGSQTRATLTTSVSKLDTQILESSTRSNAATALQGTIAGLRVTNTTGQPGATPQIVLRGGTNFDGTGSPLILIDGIPGSFYALNSDDIESIEVLKDAAATAIYGARSANGVILVTTKSGKPGKSSINYKYKYSMNEERNDQKYIGAADFINYNRQSIAWYREAINNPGSFGAFLDGANSMGTGGDAISSPFTTQLLTADNQYLLNQPGWSTIPDILNPSQDILFYDNKTVGDRIYQNSATKDHYLSFDGGNEKGSYYLGLGLLDNDGLILGSGFKRYSGKFTGSYRITDNLKVNSNVLYSHSNLSLSPLGGDDTVFRRFQSQAPTSRTYDNNPDGTWSNIYAVGQNQGFGNPLYYQDKFVRKNLEQRLSASVGIDWSILDNLILSVDGSHFTINNHNESFNRAYRVGSTTGPLRTAREASVGLERTLRNQLTGTLNYTKNLGNHNFNALIGAEYFKDNFFTTSAGTRNSPTDLIETLNAGAEANGIPFSFETEYVLVSAFGRLLYDYDNKYLFGFTFRNDGSSRLGNNKSDFFPGVSLGWNLHNENFFANSNIVNTISRIKPRLSYGVNGNQDVLGGTQNIAGIDVPINYRVFGAYGSQGVYNGQTGYANSGLPTMGLLWEKSTTFNAGLDISFFKDRLTFITDVYSRDIKDKLANLTLPYYTGFSSILTNNGTIRNKGFELQVNGDIIQNQNLTWNVGATITSNRNYVEKLPENANDLNRQDGQLIWNAKTGEEEWVGGLQEGQRVGNDLVIAYEQEGIYASQAEADADSNIQDDFLPGDKNTHFAGDVKWKDQNGDGIINSLDRKVIGRTTPDFLGGLTTSLRYKNFNLFVKTDFATGHLVWNHIRNKGYGQTQGNLNQPTEVLDSWTPTNTDTDWPRFVFVNGTKNVWRGNEGASSGDSSSLLNAGNSQFWEKGDYLALREVTFSYDVPSEYFNDVIKRLNIFVTGSNLHYFKSFTGETPEIGGVQYGAFPVPKTVTIGLNLTF</sequence>
<evidence type="ECO:0000259" key="9">
    <source>
        <dbReference type="Pfam" id="PF07715"/>
    </source>
</evidence>
<dbReference type="EMBL" id="CP022515">
    <property type="protein sequence ID" value="ASO05498.1"/>
    <property type="molecule type" value="Genomic_DNA"/>
</dbReference>
<dbReference type="Gene3D" id="2.60.40.1120">
    <property type="entry name" value="Carboxypeptidase-like, regulatory domain"/>
    <property type="match status" value="1"/>
</dbReference>
<dbReference type="NCBIfam" id="TIGR04057">
    <property type="entry name" value="SusC_RagA_signa"/>
    <property type="match status" value="1"/>
</dbReference>
<keyword evidence="6 7" id="KW-0998">Cell outer membrane</keyword>
<feature type="domain" description="TonB-dependent receptor plug" evidence="9">
    <location>
        <begin position="139"/>
        <end position="242"/>
    </location>
</feature>
<evidence type="ECO:0000313" key="11">
    <source>
        <dbReference type="Proteomes" id="UP000204551"/>
    </source>
</evidence>
<dbReference type="InterPro" id="IPR023996">
    <property type="entry name" value="TonB-dep_OMP_SusC/RagA"/>
</dbReference>
<dbReference type="SUPFAM" id="SSF56935">
    <property type="entry name" value="Porins"/>
    <property type="match status" value="1"/>
</dbReference>
<evidence type="ECO:0000256" key="2">
    <source>
        <dbReference type="ARBA" id="ARBA00022448"/>
    </source>
</evidence>
<keyword evidence="10" id="KW-0675">Receptor</keyword>
<dbReference type="Pfam" id="PF07715">
    <property type="entry name" value="Plug"/>
    <property type="match status" value="1"/>
</dbReference>
<protein>
    <submittedName>
        <fullName evidence="10">TonB-dependent receptor SusC</fullName>
    </submittedName>
</protein>
<dbReference type="STRING" id="616991.GCA_000733925_00353"/>
<evidence type="ECO:0000256" key="5">
    <source>
        <dbReference type="ARBA" id="ARBA00023136"/>
    </source>
</evidence>
<dbReference type="NCBIfam" id="TIGR04056">
    <property type="entry name" value="OMP_RagA_SusC"/>
    <property type="match status" value="1"/>
</dbReference>
<dbReference type="PROSITE" id="PS52016">
    <property type="entry name" value="TONB_DEPENDENT_REC_3"/>
    <property type="match status" value="1"/>
</dbReference>
<evidence type="ECO:0000256" key="6">
    <source>
        <dbReference type="ARBA" id="ARBA00023237"/>
    </source>
</evidence>
<dbReference type="RefSeq" id="WP_093978240.1">
    <property type="nucleotide sequence ID" value="NZ_CP022515.1"/>
</dbReference>
<dbReference type="Gene3D" id="2.170.130.10">
    <property type="entry name" value="TonB-dependent receptor, plug domain"/>
    <property type="match status" value="1"/>
</dbReference>